<dbReference type="InterPro" id="IPR039421">
    <property type="entry name" value="Type_1_exporter"/>
</dbReference>
<evidence type="ECO:0000256" key="11">
    <source>
        <dbReference type="ARBA" id="ARBA00023136"/>
    </source>
</evidence>
<keyword evidence="9 13" id="KW-1133">Transmembrane helix</keyword>
<dbReference type="GO" id="GO:0005743">
    <property type="term" value="C:mitochondrial inner membrane"/>
    <property type="evidence" value="ECO:0007669"/>
    <property type="project" value="UniProtKB-SubCell"/>
</dbReference>
<dbReference type="AlphaFoldDB" id="A0A8B8UW63"/>
<keyword evidence="10" id="KW-0496">Mitochondrion</keyword>
<feature type="transmembrane region" description="Helical" evidence="13">
    <location>
        <begin position="155"/>
        <end position="176"/>
    </location>
</feature>
<dbReference type="FunFam" id="1.20.1560.10:FF:000091">
    <property type="entry name" value="ATP-dependent permease MDL2"/>
    <property type="match status" value="1"/>
</dbReference>
<dbReference type="PROSITE" id="PS50929">
    <property type="entry name" value="ABC_TM1F"/>
    <property type="match status" value="1"/>
</dbReference>
<keyword evidence="11 13" id="KW-0472">Membrane</keyword>
<dbReference type="CDD" id="cd03249">
    <property type="entry name" value="ABC_MTABC3_MDL1_MDL2"/>
    <property type="match status" value="1"/>
</dbReference>
<dbReference type="GO" id="GO:0005524">
    <property type="term" value="F:ATP binding"/>
    <property type="evidence" value="ECO:0007669"/>
    <property type="project" value="UniProtKB-KW"/>
</dbReference>
<dbReference type="PANTHER" id="PTHR43394">
    <property type="entry name" value="ATP-DEPENDENT PERMEASE MDL1, MITOCHONDRIAL"/>
    <property type="match status" value="1"/>
</dbReference>
<dbReference type="InterPro" id="IPR027417">
    <property type="entry name" value="P-loop_NTPase"/>
</dbReference>
<dbReference type="GO" id="GO:0090374">
    <property type="term" value="P:oligopeptide export from mitochondrion"/>
    <property type="evidence" value="ECO:0007669"/>
    <property type="project" value="TreeGrafter"/>
</dbReference>
<keyword evidence="6" id="KW-0999">Mitochondrion inner membrane</keyword>
<keyword evidence="5" id="KW-0547">Nucleotide-binding</keyword>
<keyword evidence="3" id="KW-0813">Transport</keyword>
<evidence type="ECO:0000256" key="10">
    <source>
        <dbReference type="ARBA" id="ARBA00023128"/>
    </source>
</evidence>
<accession>A0A8B8UW63</accession>
<evidence type="ECO:0000256" key="5">
    <source>
        <dbReference type="ARBA" id="ARBA00022741"/>
    </source>
</evidence>
<dbReference type="FunFam" id="3.40.50.300:FF:000218">
    <property type="entry name" value="Multidrug ABC transporter ATP-binding protein"/>
    <property type="match status" value="1"/>
</dbReference>
<evidence type="ECO:0000313" key="16">
    <source>
        <dbReference type="RefSeq" id="XP_033767946.1"/>
    </source>
</evidence>
<dbReference type="SMART" id="SM00382">
    <property type="entry name" value="AAA"/>
    <property type="match status" value="1"/>
</dbReference>
<evidence type="ECO:0000256" key="1">
    <source>
        <dbReference type="ARBA" id="ARBA00004448"/>
    </source>
</evidence>
<evidence type="ECO:0000256" key="2">
    <source>
        <dbReference type="ARBA" id="ARBA00005580"/>
    </source>
</evidence>
<dbReference type="SUPFAM" id="SSF90123">
    <property type="entry name" value="ABC transporter transmembrane region"/>
    <property type="match status" value="1"/>
</dbReference>
<feature type="transmembrane region" description="Helical" evidence="13">
    <location>
        <begin position="338"/>
        <end position="363"/>
    </location>
</feature>
<sequence>MIVRMIRLCNGPKLLRSQFTSASALYSTKPLFKPLTCQKVGMALIIPRRKQFFFRSIRLQSSITEGKKPTKPTLKLSDANSKSSGFKDIKRLFVLSKPESRYIGLALLLILISSSVSMAVPSVIGKLLDLASESDDKDEEGSKSNKLYGLTKKQFFTALGVVFIIGAVANASRIIILKVTGERLVARLRTRTMKAALDQDATFLDTNRVGDLISRLSSDASIVAKSVTQNVSDGTRAIIQGFVGFGMMSFLSWKLTCVMMVLAPPLGAMALIYGRKIRNLSRQLQTSVGGLTKVAEEQLNATRTIQAYGGEKNEVHRYAKEVRNVFHIGLKEAVTSGLFFGSTGLVGNTAMLSLLLVGTSMIQSGTMTVGELSSFMMYAVYTGSSLFGLSSFYSELMKGAGAAARVFELNDRKPLIRPTIGRDPVSLAQKPIVFKNVSFTYPTRPKHQIFKDLNITIKPGEHVCAVGPSGSGKSTIASLLLRYYDVNSGSIEFGDEDIRNFNLRKYRRLLGYVQQEPLLFNGTILENILYCIPPEIAEQEVRIGRAIGQANCTKFLANFPDGLQTMVGARGAQLSGGQKQRIALARAFLLDPAVLILDEATSALDSQSEEIVAKNLQRRVERGLTTISIAHRLSTIKHSTRVIVLGKHGSVVETGSFQDLIAIPNSELNALLAEQQDEEGKERTMNSDSGIAQEV</sequence>
<dbReference type="RefSeq" id="XP_033767946.1">
    <property type="nucleotide sequence ID" value="XM_033912055.1"/>
</dbReference>
<dbReference type="GO" id="GO:0015421">
    <property type="term" value="F:ABC-type oligopeptide transporter activity"/>
    <property type="evidence" value="ECO:0007669"/>
    <property type="project" value="TreeGrafter"/>
</dbReference>
<keyword evidence="7 16" id="KW-0067">ATP-binding</keyword>
<reference evidence="16" key="3">
    <citation type="submission" date="2025-07" db="EMBL/GenBank/DDBJ databases">
        <authorList>
            <consortium name="NCBI Genome Project"/>
        </authorList>
    </citation>
    <scope>NUCLEOTIDE SEQUENCE</scope>
    <source>
        <strain evidence="16">CBS432</strain>
    </source>
</reference>
<keyword evidence="4 13" id="KW-0812">Transmembrane</keyword>
<dbReference type="Gene3D" id="1.20.1560.10">
    <property type="entry name" value="ABC transporter type 1, transmembrane domain"/>
    <property type="match status" value="1"/>
</dbReference>
<dbReference type="PROSITE" id="PS00211">
    <property type="entry name" value="ABC_TRANSPORTER_1"/>
    <property type="match status" value="1"/>
</dbReference>
<gene>
    <name evidence="16" type="primary">MDL1</name>
    <name evidence="16" type="ORF">SPAR_L02220</name>
</gene>
<feature type="transmembrane region" description="Helical" evidence="13">
    <location>
        <begin position="251"/>
        <end position="273"/>
    </location>
</feature>
<dbReference type="SUPFAM" id="SSF52540">
    <property type="entry name" value="P-loop containing nucleoside triphosphate hydrolases"/>
    <property type="match status" value="1"/>
</dbReference>
<keyword evidence="8" id="KW-0809">Transit peptide</keyword>
<proteinExistence type="inferred from homology"/>
<dbReference type="PANTHER" id="PTHR43394:SF1">
    <property type="entry name" value="ATP-BINDING CASSETTE SUB-FAMILY B MEMBER 10, MITOCHONDRIAL"/>
    <property type="match status" value="1"/>
</dbReference>
<dbReference type="Pfam" id="PF00664">
    <property type="entry name" value="ABC_membrane"/>
    <property type="match status" value="1"/>
</dbReference>
<protein>
    <submittedName>
        <fullName evidence="16">ATP-binding cassette permease MDL1</fullName>
    </submittedName>
</protein>
<evidence type="ECO:0000259" key="15">
    <source>
        <dbReference type="PROSITE" id="PS50929"/>
    </source>
</evidence>
<feature type="compositionally biased region" description="Polar residues" evidence="12">
    <location>
        <begin position="686"/>
        <end position="695"/>
    </location>
</feature>
<reference evidence="16" key="1">
    <citation type="journal article" date="2017" name="Nat. Genet.">
        <title>Contrasting evolutionary genome dynamics between domesticated and wild yeasts.</title>
        <authorList>
            <person name="Yue J.X."/>
            <person name="Li J."/>
            <person name="Aigrain L."/>
            <person name="Hallin J."/>
            <person name="Persson K."/>
            <person name="Oliver K."/>
            <person name="Bergstrom A."/>
            <person name="Coupland P."/>
            <person name="Warringer J."/>
            <person name="Lagomarsino M.C."/>
            <person name="Fischer G."/>
            <person name="Durbin R."/>
            <person name="Liti G."/>
        </authorList>
    </citation>
    <scope>NUCLEOTIDE SEQUENCE</scope>
    <source>
        <strain evidence="16">CBS432</strain>
    </source>
</reference>
<reference evidence="16" key="2">
    <citation type="submission" date="2020-01" db="EMBL/GenBank/DDBJ databases">
        <title>Population-level Yeast Reference Genomes.</title>
        <authorList>
            <person name="Yue J.-X."/>
        </authorList>
    </citation>
    <scope>NUCLEOTIDE SEQUENCE</scope>
    <source>
        <strain evidence="16">CBS432</strain>
    </source>
</reference>
<dbReference type="InterPro" id="IPR003593">
    <property type="entry name" value="AAA+_ATPase"/>
</dbReference>
<feature type="domain" description="ABC transporter" evidence="14">
    <location>
        <begin position="432"/>
        <end position="673"/>
    </location>
</feature>
<dbReference type="InterPro" id="IPR017871">
    <property type="entry name" value="ABC_transporter-like_CS"/>
</dbReference>
<dbReference type="VEuPathDB" id="FungiDB:SPAR_L02220"/>
<name>A0A8B8UW63_SACPA</name>
<dbReference type="InterPro" id="IPR036640">
    <property type="entry name" value="ABC1_TM_sf"/>
</dbReference>
<dbReference type="InterPro" id="IPR003439">
    <property type="entry name" value="ABC_transporter-like_ATP-bd"/>
</dbReference>
<feature type="transmembrane region" description="Helical" evidence="13">
    <location>
        <begin position="375"/>
        <end position="393"/>
    </location>
</feature>
<dbReference type="KEGG" id="spao:SPAR_L02220"/>
<comment type="subcellular location">
    <subcellularLocation>
        <location evidence="1">Mitochondrion inner membrane</location>
        <topology evidence="1">Multi-pass membrane protein</topology>
    </subcellularLocation>
</comment>
<evidence type="ECO:0000256" key="6">
    <source>
        <dbReference type="ARBA" id="ARBA00022792"/>
    </source>
</evidence>
<dbReference type="Pfam" id="PF00005">
    <property type="entry name" value="ABC_tran"/>
    <property type="match status" value="1"/>
</dbReference>
<feature type="region of interest" description="Disordered" evidence="12">
    <location>
        <begin position="675"/>
        <end position="695"/>
    </location>
</feature>
<organism evidence="16">
    <name type="scientific">Saccharomyces paradoxus</name>
    <name type="common">Yeast</name>
    <name type="synonym">Saccharomyces douglasii</name>
    <dbReference type="NCBI Taxonomy" id="27291"/>
    <lineage>
        <taxon>Eukaryota</taxon>
        <taxon>Fungi</taxon>
        <taxon>Dikarya</taxon>
        <taxon>Ascomycota</taxon>
        <taxon>Saccharomycotina</taxon>
        <taxon>Saccharomycetes</taxon>
        <taxon>Saccharomycetales</taxon>
        <taxon>Saccharomycetaceae</taxon>
        <taxon>Saccharomyces</taxon>
    </lineage>
</organism>
<reference evidence="16" key="4">
    <citation type="submission" date="2025-08" db="UniProtKB">
        <authorList>
            <consortium name="RefSeq"/>
        </authorList>
    </citation>
    <scope>IDENTIFICATION</scope>
    <source>
        <strain evidence="16">CBS432</strain>
    </source>
</reference>
<dbReference type="OrthoDB" id="6500128at2759"/>
<evidence type="ECO:0000256" key="4">
    <source>
        <dbReference type="ARBA" id="ARBA00022692"/>
    </source>
</evidence>
<dbReference type="GO" id="GO:0016887">
    <property type="term" value="F:ATP hydrolysis activity"/>
    <property type="evidence" value="ECO:0007669"/>
    <property type="project" value="InterPro"/>
</dbReference>
<evidence type="ECO:0000256" key="12">
    <source>
        <dbReference type="SAM" id="MobiDB-lite"/>
    </source>
</evidence>
<evidence type="ECO:0000256" key="13">
    <source>
        <dbReference type="SAM" id="Phobius"/>
    </source>
</evidence>
<evidence type="ECO:0000256" key="8">
    <source>
        <dbReference type="ARBA" id="ARBA00022946"/>
    </source>
</evidence>
<dbReference type="InterPro" id="IPR011527">
    <property type="entry name" value="ABC1_TM_dom"/>
</dbReference>
<dbReference type="PROSITE" id="PS50893">
    <property type="entry name" value="ABC_TRANSPORTER_2"/>
    <property type="match status" value="1"/>
</dbReference>
<evidence type="ECO:0000256" key="7">
    <source>
        <dbReference type="ARBA" id="ARBA00022840"/>
    </source>
</evidence>
<feature type="transmembrane region" description="Helical" evidence="13">
    <location>
        <begin position="102"/>
        <end position="124"/>
    </location>
</feature>
<dbReference type="Gene3D" id="3.40.50.300">
    <property type="entry name" value="P-loop containing nucleotide triphosphate hydrolases"/>
    <property type="match status" value="1"/>
</dbReference>
<evidence type="ECO:0000259" key="14">
    <source>
        <dbReference type="PROSITE" id="PS50893"/>
    </source>
</evidence>
<dbReference type="CDD" id="cd18573">
    <property type="entry name" value="ABC_6TM_ABCB10_like"/>
    <property type="match status" value="1"/>
</dbReference>
<evidence type="ECO:0000256" key="3">
    <source>
        <dbReference type="ARBA" id="ARBA00022448"/>
    </source>
</evidence>
<evidence type="ECO:0000256" key="9">
    <source>
        <dbReference type="ARBA" id="ARBA00022989"/>
    </source>
</evidence>
<dbReference type="GeneID" id="54632315"/>
<comment type="similarity">
    <text evidence="2">Belongs to the ABC transporter superfamily. ABCB family. Mitochondrial peptide exporter (TC 3.A.1.212) subfamily.</text>
</comment>
<feature type="domain" description="ABC transmembrane type-1" evidence="15">
    <location>
        <begin position="105"/>
        <end position="398"/>
    </location>
</feature>